<dbReference type="Gene3D" id="3.30.565.10">
    <property type="entry name" value="Histidine kinase-like ATPase, C-terminal domain"/>
    <property type="match status" value="1"/>
</dbReference>
<dbReference type="SMART" id="SM00387">
    <property type="entry name" value="HATPase_c"/>
    <property type="match status" value="1"/>
</dbReference>
<reference evidence="3 4" key="1">
    <citation type="journal article" date="2013" name="Environ. Microbiol.">
        <title>Genome analysis of Chitinivibrio alkaliphilus gen. nov., sp. nov., a novel extremely haloalkaliphilic anaerobic chitinolytic bacterium from the candidate phylum Termite Group 3.</title>
        <authorList>
            <person name="Sorokin D.Y."/>
            <person name="Gumerov V.M."/>
            <person name="Rakitin A.L."/>
            <person name="Beletsky A.V."/>
            <person name="Damste J.S."/>
            <person name="Muyzer G."/>
            <person name="Mardanov A.V."/>
            <person name="Ravin N.V."/>
        </authorList>
    </citation>
    <scope>NUCLEOTIDE SEQUENCE [LARGE SCALE GENOMIC DNA]</scope>
    <source>
        <strain evidence="3 4">ACht1</strain>
    </source>
</reference>
<dbReference type="InterPro" id="IPR036890">
    <property type="entry name" value="HATPase_C_sf"/>
</dbReference>
<dbReference type="OrthoDB" id="9792686at2"/>
<dbReference type="PROSITE" id="PS50109">
    <property type="entry name" value="HIS_KIN"/>
    <property type="match status" value="1"/>
</dbReference>
<name>U7DAH0_9BACT</name>
<evidence type="ECO:0000256" key="1">
    <source>
        <dbReference type="ARBA" id="ARBA00022553"/>
    </source>
</evidence>
<dbReference type="EMBL" id="ASJR01000003">
    <property type="protein sequence ID" value="ERP39027.1"/>
    <property type="molecule type" value="Genomic_DNA"/>
</dbReference>
<evidence type="ECO:0000313" key="4">
    <source>
        <dbReference type="Proteomes" id="UP000017148"/>
    </source>
</evidence>
<dbReference type="InterPro" id="IPR005467">
    <property type="entry name" value="His_kinase_dom"/>
</dbReference>
<dbReference type="AlphaFoldDB" id="U7DAH0"/>
<dbReference type="Proteomes" id="UP000017148">
    <property type="component" value="Unassembled WGS sequence"/>
</dbReference>
<dbReference type="Pfam" id="PF02518">
    <property type="entry name" value="HATPase_c"/>
    <property type="match status" value="1"/>
</dbReference>
<gene>
    <name evidence="3" type="ORF">CALK_0520</name>
</gene>
<protein>
    <submittedName>
        <fullName evidence="3">Histidine kinase</fullName>
    </submittedName>
</protein>
<evidence type="ECO:0000313" key="3">
    <source>
        <dbReference type="EMBL" id="ERP39027.1"/>
    </source>
</evidence>
<sequence>MRHLFKHPGTIKNEIQLLNRNPVISELMRVIQGVFAVLDHNRQIVAVNTELLTLAGIPNPEEALGLRLGELMQCQFEPDAPEGCGTGTACQSCGAAIATMASLRTGEKRTEKCSIRAKHTSIGSDIIMEVSTHPISIEKHTFVLLFIQDITAHEQRSVLEKTFFHDMKNHLNGILGGVQLLSQQMHTNEIANIIRQSSENLLAEFEVQKLLMEKSRSFYTAKKELIHLSQLFTQLHNTYAAHSLAKKRNLRFDTPEKDLSFYSDYFLLQRVVSNMIINALEGTKEEQTVRVTATHSKTEVEISVWNETPIPEAIQPRIFTSRFSTKEGDGRGLGTYSMKLFGEEILKGTVSFTSSAHEGTTFRIRLKTHPPTDATEEV</sequence>
<keyword evidence="3" id="KW-0808">Transferase</keyword>
<dbReference type="GO" id="GO:0000155">
    <property type="term" value="F:phosphorelay sensor kinase activity"/>
    <property type="evidence" value="ECO:0007669"/>
    <property type="project" value="TreeGrafter"/>
</dbReference>
<dbReference type="InterPro" id="IPR003594">
    <property type="entry name" value="HATPase_dom"/>
</dbReference>
<dbReference type="SUPFAM" id="SSF55874">
    <property type="entry name" value="ATPase domain of HSP90 chaperone/DNA topoisomerase II/histidine kinase"/>
    <property type="match status" value="1"/>
</dbReference>
<dbReference type="STRING" id="1313304.CALK_0520"/>
<feature type="domain" description="Histidine kinase" evidence="2">
    <location>
        <begin position="162"/>
        <end position="370"/>
    </location>
</feature>
<dbReference type="PANTHER" id="PTHR43547">
    <property type="entry name" value="TWO-COMPONENT HISTIDINE KINASE"/>
    <property type="match status" value="1"/>
</dbReference>
<keyword evidence="3" id="KW-0418">Kinase</keyword>
<organism evidence="3 4">
    <name type="scientific">Chitinivibrio alkaliphilus ACht1</name>
    <dbReference type="NCBI Taxonomy" id="1313304"/>
    <lineage>
        <taxon>Bacteria</taxon>
        <taxon>Pseudomonadati</taxon>
        <taxon>Fibrobacterota</taxon>
        <taxon>Chitinivibrionia</taxon>
        <taxon>Chitinivibrionales</taxon>
        <taxon>Chitinivibrionaceae</taxon>
        <taxon>Chitinivibrio</taxon>
    </lineage>
</organism>
<dbReference type="RefSeq" id="WP_022636055.1">
    <property type="nucleotide sequence ID" value="NZ_ASJR01000003.1"/>
</dbReference>
<dbReference type="eggNOG" id="COG2205">
    <property type="taxonomic scope" value="Bacteria"/>
</dbReference>
<keyword evidence="4" id="KW-1185">Reference proteome</keyword>
<dbReference type="PANTHER" id="PTHR43547:SF2">
    <property type="entry name" value="HYBRID SIGNAL TRANSDUCTION HISTIDINE KINASE C"/>
    <property type="match status" value="1"/>
</dbReference>
<accession>U7DAH0</accession>
<proteinExistence type="predicted"/>
<evidence type="ECO:0000259" key="2">
    <source>
        <dbReference type="PROSITE" id="PS50109"/>
    </source>
</evidence>
<keyword evidence="1" id="KW-0597">Phosphoprotein</keyword>
<comment type="caution">
    <text evidence="3">The sequence shown here is derived from an EMBL/GenBank/DDBJ whole genome shotgun (WGS) entry which is preliminary data.</text>
</comment>
<dbReference type="Gene3D" id="3.30.450.20">
    <property type="entry name" value="PAS domain"/>
    <property type="match status" value="1"/>
</dbReference>